<evidence type="ECO:0000313" key="2">
    <source>
        <dbReference type="EMBL" id="PJJ80127.1"/>
    </source>
</evidence>
<evidence type="ECO:0000313" key="3">
    <source>
        <dbReference type="Proteomes" id="UP000242687"/>
    </source>
</evidence>
<dbReference type="OrthoDB" id="1003670at2"/>
<comment type="caution">
    <text evidence="2">The sequence shown here is derived from an EMBL/GenBank/DDBJ whole genome shotgun (WGS) entry which is preliminary data.</text>
</comment>
<accession>A0A2H9VP85</accession>
<protein>
    <submittedName>
        <fullName evidence="2">Uncharacterized protein</fullName>
    </submittedName>
</protein>
<keyword evidence="3" id="KW-1185">Reference proteome</keyword>
<dbReference type="EMBL" id="PGFJ01000002">
    <property type="protein sequence ID" value="PJJ80127.1"/>
    <property type="molecule type" value="Genomic_DNA"/>
</dbReference>
<feature type="transmembrane region" description="Helical" evidence="1">
    <location>
        <begin position="71"/>
        <end position="104"/>
    </location>
</feature>
<keyword evidence="1" id="KW-1133">Transmembrane helix</keyword>
<sequence>MSEIQTATAQLSLNEMQQYAANLFVGGKNSYEVTQALMERGLPEQESVLIVEQFEQQIADAKKSLAKKDMLYGALWCVGGLILTLADTGFIFWGAILFGGIQFFRGVSRLNS</sequence>
<gene>
    <name evidence="2" type="ORF">CLV57_3272</name>
</gene>
<reference evidence="2 3" key="1">
    <citation type="submission" date="2017-11" db="EMBL/GenBank/DDBJ databases">
        <title>Genomic Encyclopedia of Archaeal and Bacterial Type Strains, Phase II (KMG-II): From Individual Species to Whole Genera.</title>
        <authorList>
            <person name="Goeker M."/>
        </authorList>
    </citation>
    <scope>NUCLEOTIDE SEQUENCE [LARGE SCALE GENOMIC DNA]</scope>
    <source>
        <strain evidence="2 3">DSM 28175</strain>
    </source>
</reference>
<name>A0A2H9VP85_9SPHI</name>
<dbReference type="AlphaFoldDB" id="A0A2H9VP85"/>
<proteinExistence type="predicted"/>
<organism evidence="2 3">
    <name type="scientific">Mucilaginibacter auburnensis</name>
    <dbReference type="NCBI Taxonomy" id="1457233"/>
    <lineage>
        <taxon>Bacteria</taxon>
        <taxon>Pseudomonadati</taxon>
        <taxon>Bacteroidota</taxon>
        <taxon>Sphingobacteriia</taxon>
        <taxon>Sphingobacteriales</taxon>
        <taxon>Sphingobacteriaceae</taxon>
        <taxon>Mucilaginibacter</taxon>
    </lineage>
</organism>
<keyword evidence="1" id="KW-0472">Membrane</keyword>
<dbReference type="Proteomes" id="UP000242687">
    <property type="component" value="Unassembled WGS sequence"/>
</dbReference>
<keyword evidence="1" id="KW-0812">Transmembrane</keyword>
<dbReference type="RefSeq" id="WP_100342421.1">
    <property type="nucleotide sequence ID" value="NZ_PGFJ01000002.1"/>
</dbReference>
<evidence type="ECO:0000256" key="1">
    <source>
        <dbReference type="SAM" id="Phobius"/>
    </source>
</evidence>